<dbReference type="InterPro" id="IPR012327">
    <property type="entry name" value="MeTrfase_D12"/>
</dbReference>
<dbReference type="EMBL" id="QEQG01000002">
    <property type="protein sequence ID" value="RDF12449.1"/>
    <property type="molecule type" value="Genomic_DNA"/>
</dbReference>
<keyword evidence="2 6" id="KW-0489">Methyltransferase</keyword>
<evidence type="ECO:0000313" key="6">
    <source>
        <dbReference type="EMBL" id="RDF12449.1"/>
    </source>
</evidence>
<evidence type="ECO:0000256" key="1">
    <source>
        <dbReference type="ARBA" id="ARBA00011900"/>
    </source>
</evidence>
<dbReference type="Gene3D" id="3.40.50.150">
    <property type="entry name" value="Vaccinia Virus protein VP39"/>
    <property type="match status" value="2"/>
</dbReference>
<comment type="caution">
    <text evidence="6">The sequence shown here is derived from an EMBL/GenBank/DDBJ whole genome shotgun (WGS) entry which is preliminary data.</text>
</comment>
<evidence type="ECO:0000256" key="5">
    <source>
        <dbReference type="ARBA" id="ARBA00047942"/>
    </source>
</evidence>
<dbReference type="GO" id="GO:0032259">
    <property type="term" value="P:methylation"/>
    <property type="evidence" value="ECO:0007669"/>
    <property type="project" value="UniProtKB-KW"/>
</dbReference>
<reference evidence="6 7" key="1">
    <citation type="submission" date="2018-05" db="EMBL/GenBank/DDBJ databases">
        <title>Draft Genome Sequences for a Diverse set of 7 Haemophilus Species.</title>
        <authorList>
            <person name="Nichols M."/>
            <person name="Topaz N."/>
            <person name="Wang X."/>
            <person name="Wang X."/>
            <person name="Boxrud D."/>
        </authorList>
    </citation>
    <scope>NUCLEOTIDE SEQUENCE [LARGE SCALE GENOMIC DNA]</scope>
    <source>
        <strain evidence="6 7">C2015005473</strain>
    </source>
</reference>
<dbReference type="InterPro" id="IPR002052">
    <property type="entry name" value="DNA_methylase_N6_adenine_CS"/>
</dbReference>
<keyword evidence="3" id="KW-0808">Transferase</keyword>
<dbReference type="GO" id="GO:0008168">
    <property type="term" value="F:methyltransferase activity"/>
    <property type="evidence" value="ECO:0007669"/>
    <property type="project" value="UniProtKB-KW"/>
</dbReference>
<sequence>MNKQLFSPEPKYPKVNYIGNKEKIASWICDQFPSDVKTIADVFCGGCSLAYEAKKRGYRVIVNDILSINYQIGLALIENNHEILTDDDVAHIFSVSGSRKNTKGFMSQHYANQFFFSDECEQLDAYRENIITLTTPYKRALAFSLMRRAMIRKMPYSRFTINWEKIKQLRDEEYSYAKYGRKRAYHNESFENHFLQNLSAYNQAVFDNGKQHHAFNEDVFDLLKHIQADAVYLDPPYTGTMNNYFGFYGLLDNYVKSSVSQPFANHFMDKKQAVELFERLICSLKPFKYWLLSYNNVSHPNREQLAEMLGRNGRTVKILETPHVYKVTGKENKQNHKEILFLVENI</sequence>
<evidence type="ECO:0000256" key="2">
    <source>
        <dbReference type="ARBA" id="ARBA00022603"/>
    </source>
</evidence>
<keyword evidence="4" id="KW-0949">S-adenosyl-L-methionine</keyword>
<dbReference type="PROSITE" id="PS00092">
    <property type="entry name" value="N6_MTASE"/>
    <property type="match status" value="1"/>
</dbReference>
<dbReference type="Pfam" id="PF02086">
    <property type="entry name" value="MethyltransfD12"/>
    <property type="match status" value="1"/>
</dbReference>
<dbReference type="InterPro" id="IPR029063">
    <property type="entry name" value="SAM-dependent_MTases_sf"/>
</dbReference>
<comment type="catalytic activity">
    <reaction evidence="5">
        <text>a 2'-deoxyadenosine in DNA + S-adenosyl-L-methionine = an N(6)-methyl-2'-deoxyadenosine in DNA + S-adenosyl-L-homocysteine + H(+)</text>
        <dbReference type="Rhea" id="RHEA:15197"/>
        <dbReference type="Rhea" id="RHEA-COMP:12418"/>
        <dbReference type="Rhea" id="RHEA-COMP:12419"/>
        <dbReference type="ChEBI" id="CHEBI:15378"/>
        <dbReference type="ChEBI" id="CHEBI:57856"/>
        <dbReference type="ChEBI" id="CHEBI:59789"/>
        <dbReference type="ChEBI" id="CHEBI:90615"/>
        <dbReference type="ChEBI" id="CHEBI:90616"/>
        <dbReference type="EC" id="2.1.1.72"/>
    </reaction>
</comment>
<proteinExistence type="predicted"/>
<keyword evidence="7" id="KW-1185">Reference proteome</keyword>
<evidence type="ECO:0000256" key="3">
    <source>
        <dbReference type="ARBA" id="ARBA00022679"/>
    </source>
</evidence>
<dbReference type="PRINTS" id="PR00505">
    <property type="entry name" value="D12N6MTFRASE"/>
</dbReference>
<dbReference type="Proteomes" id="UP000253950">
    <property type="component" value="Unassembled WGS sequence"/>
</dbReference>
<evidence type="ECO:0000256" key="4">
    <source>
        <dbReference type="ARBA" id="ARBA00022691"/>
    </source>
</evidence>
<evidence type="ECO:0000313" key="7">
    <source>
        <dbReference type="Proteomes" id="UP000253950"/>
    </source>
</evidence>
<gene>
    <name evidence="6" type="ORF">DPV84_02640</name>
</gene>
<dbReference type="SUPFAM" id="SSF53335">
    <property type="entry name" value="S-adenosyl-L-methionine-dependent methyltransferases"/>
    <property type="match status" value="1"/>
</dbReference>
<dbReference type="RefSeq" id="WP_111389233.1">
    <property type="nucleotide sequence ID" value="NZ_QEQG01000002.1"/>
</dbReference>
<organism evidence="6 7">
    <name type="scientific">Haemophilus sputorum</name>
    <dbReference type="NCBI Taxonomy" id="1078480"/>
    <lineage>
        <taxon>Bacteria</taxon>
        <taxon>Pseudomonadati</taxon>
        <taxon>Pseudomonadota</taxon>
        <taxon>Gammaproteobacteria</taxon>
        <taxon>Pasteurellales</taxon>
        <taxon>Pasteurellaceae</taxon>
        <taxon>Haemophilus</taxon>
    </lineage>
</organism>
<name>A0ABX9HVT9_9PAST</name>
<accession>A0ABX9HVT9</accession>
<dbReference type="EC" id="2.1.1.72" evidence="1"/>
<protein>
    <recommendedName>
        <fullName evidence="1">site-specific DNA-methyltransferase (adenine-specific)</fullName>
        <ecNumber evidence="1">2.1.1.72</ecNumber>
    </recommendedName>
</protein>